<evidence type="ECO:0008006" key="4">
    <source>
        <dbReference type="Google" id="ProtNLM"/>
    </source>
</evidence>
<organism evidence="2 3">
    <name type="scientific">Paludisphaera mucosa</name>
    <dbReference type="NCBI Taxonomy" id="3030827"/>
    <lineage>
        <taxon>Bacteria</taxon>
        <taxon>Pseudomonadati</taxon>
        <taxon>Planctomycetota</taxon>
        <taxon>Planctomycetia</taxon>
        <taxon>Isosphaerales</taxon>
        <taxon>Isosphaeraceae</taxon>
        <taxon>Paludisphaera</taxon>
    </lineage>
</organism>
<protein>
    <recommendedName>
        <fullName evidence="4">Phytase-like domain-containing protein</fullName>
    </recommendedName>
</protein>
<accession>A0ABT6FJW1</accession>
<proteinExistence type="predicted"/>
<gene>
    <name evidence="2" type="ORF">PZE19_29055</name>
</gene>
<sequence>MILPRTRSLRRRILATALAFLAAAATADEFTATPSGAPTPFLEPVEGSTGAFQVDRTIEASALATAGDGRYLVVAHDKQAPLRLVETATARRVGTLSSPRFPGETPNSTKWEAMAEDADGAFYVVGSHSGKTEDERIQHRKLIRFRLAPASGPGGLPAIDDASVVSWGLDAGLERALRGLGLPDEAVGRRKVEGLAIRETATAPTRRELVIGLREPDDLVRTFVVDVTARPADGAELAPTPFFAFAPGAIEGVRSQLTSLEYVPAWKGFAIVTATEDDRNGFHGNTLWFAADDRIARAGGTPIEPEKAWAFEPTMKAEGLCILPGAASSGPGSVRFAIAFDNDARVTGAPGRLWIIDLARRAKAE</sequence>
<keyword evidence="1" id="KW-0732">Signal</keyword>
<dbReference type="RefSeq" id="WP_277864104.1">
    <property type="nucleotide sequence ID" value="NZ_JARRAG010000002.1"/>
</dbReference>
<evidence type="ECO:0000313" key="2">
    <source>
        <dbReference type="EMBL" id="MDG3007832.1"/>
    </source>
</evidence>
<comment type="caution">
    <text evidence="2">The sequence shown here is derived from an EMBL/GenBank/DDBJ whole genome shotgun (WGS) entry which is preliminary data.</text>
</comment>
<feature type="signal peptide" evidence="1">
    <location>
        <begin position="1"/>
        <end position="27"/>
    </location>
</feature>
<evidence type="ECO:0000313" key="3">
    <source>
        <dbReference type="Proteomes" id="UP001216907"/>
    </source>
</evidence>
<keyword evidence="3" id="KW-1185">Reference proteome</keyword>
<reference evidence="2 3" key="1">
    <citation type="submission" date="2023-03" db="EMBL/GenBank/DDBJ databases">
        <title>Paludisphaera mucosa sp. nov. a novel planctomycete from northern fen.</title>
        <authorList>
            <person name="Ivanova A."/>
        </authorList>
    </citation>
    <scope>NUCLEOTIDE SEQUENCE [LARGE SCALE GENOMIC DNA]</scope>
    <source>
        <strain evidence="2 3">Pla2</strain>
    </source>
</reference>
<name>A0ABT6FJW1_9BACT</name>
<dbReference type="EMBL" id="JARRAG010000002">
    <property type="protein sequence ID" value="MDG3007832.1"/>
    <property type="molecule type" value="Genomic_DNA"/>
</dbReference>
<evidence type="ECO:0000256" key="1">
    <source>
        <dbReference type="SAM" id="SignalP"/>
    </source>
</evidence>
<dbReference type="Proteomes" id="UP001216907">
    <property type="component" value="Unassembled WGS sequence"/>
</dbReference>
<feature type="chain" id="PRO_5046548186" description="Phytase-like domain-containing protein" evidence="1">
    <location>
        <begin position="28"/>
        <end position="365"/>
    </location>
</feature>